<dbReference type="InterPro" id="IPR002347">
    <property type="entry name" value="SDR_fam"/>
</dbReference>
<evidence type="ECO:0008006" key="4">
    <source>
        <dbReference type="Google" id="ProtNLM"/>
    </source>
</evidence>
<dbReference type="GO" id="GO:0016491">
    <property type="term" value="F:oxidoreductase activity"/>
    <property type="evidence" value="ECO:0007669"/>
    <property type="project" value="UniProtKB-KW"/>
</dbReference>
<comment type="caution">
    <text evidence="2">The sequence shown here is derived from an EMBL/GenBank/DDBJ whole genome shotgun (WGS) entry which is preliminary data.</text>
</comment>
<reference evidence="2" key="1">
    <citation type="submission" date="2022-07" db="EMBL/GenBank/DDBJ databases">
        <title>Draft genome sequence of Zalerion maritima ATCC 34329, a (micro)plastics degrading marine fungus.</title>
        <authorList>
            <person name="Paco A."/>
            <person name="Goncalves M.F.M."/>
            <person name="Rocha-Santos T.A.P."/>
            <person name="Alves A."/>
        </authorList>
    </citation>
    <scope>NUCLEOTIDE SEQUENCE</scope>
    <source>
        <strain evidence="2">ATCC 34329</strain>
    </source>
</reference>
<name>A0AAD5RQP8_9PEZI</name>
<evidence type="ECO:0000256" key="1">
    <source>
        <dbReference type="ARBA" id="ARBA00023002"/>
    </source>
</evidence>
<dbReference type="InterPro" id="IPR036291">
    <property type="entry name" value="NAD(P)-bd_dom_sf"/>
</dbReference>
<evidence type="ECO:0000313" key="2">
    <source>
        <dbReference type="EMBL" id="KAJ2902014.1"/>
    </source>
</evidence>
<dbReference type="PANTHER" id="PTHR43157">
    <property type="entry name" value="PHOSPHATIDYLINOSITOL-GLYCAN BIOSYNTHESIS CLASS F PROTEIN-RELATED"/>
    <property type="match status" value="1"/>
</dbReference>
<keyword evidence="3" id="KW-1185">Reference proteome</keyword>
<keyword evidence="1" id="KW-0560">Oxidoreductase</keyword>
<dbReference type="EMBL" id="JAKWBI020000127">
    <property type="protein sequence ID" value="KAJ2902014.1"/>
    <property type="molecule type" value="Genomic_DNA"/>
</dbReference>
<dbReference type="Gene3D" id="3.40.50.720">
    <property type="entry name" value="NAD(P)-binding Rossmann-like Domain"/>
    <property type="match status" value="1"/>
</dbReference>
<accession>A0AAD5RQP8</accession>
<evidence type="ECO:0000313" key="3">
    <source>
        <dbReference type="Proteomes" id="UP001201980"/>
    </source>
</evidence>
<dbReference type="SUPFAM" id="SSF51735">
    <property type="entry name" value="NAD(P)-binding Rossmann-fold domains"/>
    <property type="match status" value="1"/>
</dbReference>
<dbReference type="PRINTS" id="PR00081">
    <property type="entry name" value="GDHRDH"/>
</dbReference>
<dbReference type="AlphaFoldDB" id="A0AAD5RQP8"/>
<dbReference type="Pfam" id="PF00106">
    <property type="entry name" value="adh_short"/>
    <property type="match status" value="1"/>
</dbReference>
<proteinExistence type="predicted"/>
<protein>
    <recommendedName>
        <fullName evidence="4">NAD(P)-binding protein</fullName>
    </recommendedName>
</protein>
<gene>
    <name evidence="2" type="ORF">MKZ38_001107</name>
</gene>
<sequence length="368" mass="40342">MDLDALKNQFRSLPLLLTPSSVQGKTYIVTGSNIGLGLECSRHLACLGAGKVVLAVRDTKAKGPAAKQDLIKSLPSIPNLESVIEVWHLDMSSNASVTSFVSRAEQELSRIDAVVLNAATATGDWEEAEGMESTVHVNVFATIMLVVLLVPVLREKYEAQKRKKGMKGEGVEMPRITVVSSSLGFVRRDDLEKMAVARDDGRNVLRDLSDKTKWGIGGTNRYALSKLLETVILNYLLTNTTFPSPQPTSHPAPFPLGTTSVIINYINPGLCKTGLLRYSSIATWIQVTILRLLVGQTAEWGSRNLLHGIAGDESTHGRYLSYCRLKGEDVPEWVTAEDGRAWGELLWKELREEMERVVPGCTGRVAKG</sequence>
<dbReference type="Proteomes" id="UP001201980">
    <property type="component" value="Unassembled WGS sequence"/>
</dbReference>
<dbReference type="PANTHER" id="PTHR43157:SF61">
    <property type="entry name" value="DEHYDROGENASE_REDUCTASE FAMILY PROTEIN, PUTATIVE (AFU_ORTHOLOGUE AFUA_3G01250)-RELATED"/>
    <property type="match status" value="1"/>
</dbReference>
<organism evidence="2 3">
    <name type="scientific">Zalerion maritima</name>
    <dbReference type="NCBI Taxonomy" id="339359"/>
    <lineage>
        <taxon>Eukaryota</taxon>
        <taxon>Fungi</taxon>
        <taxon>Dikarya</taxon>
        <taxon>Ascomycota</taxon>
        <taxon>Pezizomycotina</taxon>
        <taxon>Sordariomycetes</taxon>
        <taxon>Lulworthiomycetidae</taxon>
        <taxon>Lulworthiales</taxon>
        <taxon>Lulworthiaceae</taxon>
        <taxon>Zalerion</taxon>
    </lineage>
</organism>